<name>A0A895YRC5_9ACTN</name>
<dbReference type="InterPro" id="IPR023346">
    <property type="entry name" value="Lysozyme-like_dom_sf"/>
</dbReference>
<keyword evidence="4" id="KW-1185">Reference proteome</keyword>
<evidence type="ECO:0000256" key="1">
    <source>
        <dbReference type="SAM" id="MobiDB-lite"/>
    </source>
</evidence>
<dbReference type="PANTHER" id="PTHR37423:SF2">
    <property type="entry name" value="MEMBRANE-BOUND LYTIC MUREIN TRANSGLYCOSYLASE C"/>
    <property type="match status" value="1"/>
</dbReference>
<evidence type="ECO:0000313" key="4">
    <source>
        <dbReference type="Proteomes" id="UP000662857"/>
    </source>
</evidence>
<dbReference type="Gene3D" id="1.10.530.10">
    <property type="match status" value="1"/>
</dbReference>
<accession>A0A895YRC5</accession>
<dbReference type="SUPFAM" id="SSF53955">
    <property type="entry name" value="Lysozyme-like"/>
    <property type="match status" value="1"/>
</dbReference>
<evidence type="ECO:0000259" key="2">
    <source>
        <dbReference type="Pfam" id="PF01464"/>
    </source>
</evidence>
<dbReference type="CDD" id="cd00254">
    <property type="entry name" value="LT-like"/>
    <property type="match status" value="1"/>
</dbReference>
<organism evidence="3 4">
    <name type="scientific">Natronosporangium hydrolyticum</name>
    <dbReference type="NCBI Taxonomy" id="2811111"/>
    <lineage>
        <taxon>Bacteria</taxon>
        <taxon>Bacillati</taxon>
        <taxon>Actinomycetota</taxon>
        <taxon>Actinomycetes</taxon>
        <taxon>Micromonosporales</taxon>
        <taxon>Micromonosporaceae</taxon>
        <taxon>Natronosporangium</taxon>
    </lineage>
</organism>
<reference evidence="3" key="1">
    <citation type="submission" date="2021-02" db="EMBL/GenBank/DDBJ databases">
        <title>Natrosporangium hydrolyticum gen. nov., sp. nov, a haloalkaliphilic actinobacterium from a soda solonchak soil.</title>
        <authorList>
            <person name="Sorokin D.Y."/>
            <person name="Khijniak T.V."/>
            <person name="Zakharycheva A.P."/>
            <person name="Boueva O.V."/>
            <person name="Ariskina E.V."/>
            <person name="Hahnke R.L."/>
            <person name="Bunk B."/>
            <person name="Sproer C."/>
            <person name="Schumann P."/>
            <person name="Evtushenko L.I."/>
            <person name="Kublanov I.V."/>
        </authorList>
    </citation>
    <scope>NUCLEOTIDE SEQUENCE</scope>
    <source>
        <strain evidence="3">DSM 106523</strain>
    </source>
</reference>
<dbReference type="EMBL" id="CP070499">
    <property type="protein sequence ID" value="QSB17336.1"/>
    <property type="molecule type" value="Genomic_DNA"/>
</dbReference>
<gene>
    <name evidence="3" type="ORF">JQS43_14860</name>
</gene>
<dbReference type="Pfam" id="PF01464">
    <property type="entry name" value="SLT"/>
    <property type="match status" value="1"/>
</dbReference>
<dbReference type="KEGG" id="nhy:JQS43_14860"/>
<dbReference type="AlphaFoldDB" id="A0A895YRC5"/>
<dbReference type="Proteomes" id="UP000662857">
    <property type="component" value="Chromosome"/>
</dbReference>
<feature type="domain" description="Transglycosylase SLT" evidence="2">
    <location>
        <begin position="117"/>
        <end position="228"/>
    </location>
</feature>
<feature type="compositionally biased region" description="Pro residues" evidence="1">
    <location>
        <begin position="59"/>
        <end position="75"/>
    </location>
</feature>
<protein>
    <submittedName>
        <fullName evidence="3">Lytic transglycosylase domain-containing protein</fullName>
    </submittedName>
</protein>
<dbReference type="InterPro" id="IPR008258">
    <property type="entry name" value="Transglycosylase_SLT_dom_1"/>
</dbReference>
<proteinExistence type="predicted"/>
<sequence>MLTGCADPDAETGSLAAESVSAAPSPTDRPLSWGLGRGPAPSEPVTPAPESAAAESEPEPAPAPPPAEPAPPAPPPRHEGECIASRDGEPASQSAVATALAEAAGRTYWPVSAPEISVPAELVRAIAWQESGWQSDIIACDGGIGVMQVMPDTADFVNQRFEVSHDPHTLEGNTTLGVNYLAWLIKYFGDVHFEGSYRLAGADCADHLDPCLLNAVIAGYNFGPAAVESGDGLAVPNPRYVENVRALLTDCPCHGS</sequence>
<feature type="region of interest" description="Disordered" evidence="1">
    <location>
        <begin position="1"/>
        <end position="93"/>
    </location>
</feature>
<dbReference type="PANTHER" id="PTHR37423">
    <property type="entry name" value="SOLUBLE LYTIC MUREIN TRANSGLYCOSYLASE-RELATED"/>
    <property type="match status" value="1"/>
</dbReference>
<feature type="compositionally biased region" description="Basic and acidic residues" evidence="1">
    <location>
        <begin position="76"/>
        <end position="89"/>
    </location>
</feature>
<evidence type="ECO:0000313" key="3">
    <source>
        <dbReference type="EMBL" id="QSB17336.1"/>
    </source>
</evidence>